<accession>A0A5E4AH97</accession>
<feature type="non-terminal residue" evidence="1">
    <location>
        <position position="59"/>
    </location>
</feature>
<name>A0A5E4AH97_MARMO</name>
<dbReference type="AlphaFoldDB" id="A0A5E4AH97"/>
<dbReference type="Proteomes" id="UP000335636">
    <property type="component" value="Unassembled WGS sequence"/>
</dbReference>
<gene>
    <name evidence="1" type="ORF">MONAX_5E047362</name>
</gene>
<organism evidence="1 2">
    <name type="scientific">Marmota monax</name>
    <name type="common">Woodchuck</name>
    <dbReference type="NCBI Taxonomy" id="9995"/>
    <lineage>
        <taxon>Eukaryota</taxon>
        <taxon>Metazoa</taxon>
        <taxon>Chordata</taxon>
        <taxon>Craniata</taxon>
        <taxon>Vertebrata</taxon>
        <taxon>Euteleostomi</taxon>
        <taxon>Mammalia</taxon>
        <taxon>Eutheria</taxon>
        <taxon>Euarchontoglires</taxon>
        <taxon>Glires</taxon>
        <taxon>Rodentia</taxon>
        <taxon>Sciuromorpha</taxon>
        <taxon>Sciuridae</taxon>
        <taxon>Xerinae</taxon>
        <taxon>Marmotini</taxon>
        <taxon>Marmota</taxon>
    </lineage>
</organism>
<proteinExistence type="predicted"/>
<dbReference type="EMBL" id="CABDUW010000067">
    <property type="protein sequence ID" value="VTJ56618.1"/>
    <property type="molecule type" value="Genomic_DNA"/>
</dbReference>
<reference evidence="1" key="1">
    <citation type="submission" date="2019-04" db="EMBL/GenBank/DDBJ databases">
        <authorList>
            <person name="Alioto T."/>
            <person name="Alioto T."/>
        </authorList>
    </citation>
    <scope>NUCLEOTIDE SEQUENCE [LARGE SCALE GENOMIC DNA]</scope>
</reference>
<comment type="caution">
    <text evidence="1">The sequence shown here is derived from an EMBL/GenBank/DDBJ whole genome shotgun (WGS) entry which is preliminary data.</text>
</comment>
<evidence type="ECO:0000313" key="2">
    <source>
        <dbReference type="Proteomes" id="UP000335636"/>
    </source>
</evidence>
<protein>
    <submittedName>
        <fullName evidence="1">Uncharacterized protein</fullName>
    </submittedName>
</protein>
<keyword evidence="2" id="KW-1185">Reference proteome</keyword>
<evidence type="ECO:0000313" key="1">
    <source>
        <dbReference type="EMBL" id="VTJ56618.1"/>
    </source>
</evidence>
<sequence length="59" mass="5941">MARCAGWTADHTGETEALMAVVRAQALTAGPGWWLYVISQPAASASGSAHGLGVAEPCG</sequence>